<accession>A0A4Q1JVL3</accession>
<evidence type="ECO:0000259" key="15">
    <source>
        <dbReference type="Pfam" id="PF00593"/>
    </source>
</evidence>
<proteinExistence type="inferred from homology"/>
<evidence type="ECO:0000256" key="14">
    <source>
        <dbReference type="SAM" id="SignalP"/>
    </source>
</evidence>
<evidence type="ECO:0000256" key="9">
    <source>
        <dbReference type="ARBA" id="ARBA00023077"/>
    </source>
</evidence>
<evidence type="ECO:0000313" key="17">
    <source>
        <dbReference type="EMBL" id="RXR06216.1"/>
    </source>
</evidence>
<dbReference type="Proteomes" id="UP000289784">
    <property type="component" value="Unassembled WGS sequence"/>
</dbReference>
<evidence type="ECO:0000256" key="10">
    <source>
        <dbReference type="ARBA" id="ARBA00023136"/>
    </source>
</evidence>
<keyword evidence="2 12" id="KW-0813">Transport</keyword>
<evidence type="ECO:0000256" key="12">
    <source>
        <dbReference type="PROSITE-ProRule" id="PRU01360"/>
    </source>
</evidence>
<feature type="signal peptide" evidence="14">
    <location>
        <begin position="1"/>
        <end position="32"/>
    </location>
</feature>
<dbReference type="Pfam" id="PF00593">
    <property type="entry name" value="TonB_dep_Rec_b-barrel"/>
    <property type="match status" value="1"/>
</dbReference>
<sequence>MPAWAVARLLHPARAPLASALALALCCQAASAQQAPIAQDETQTDVAGATAATDARARRGEDGIFSLDRMIVTGAGQAQSQFEASYAITSMTAEQIDKLAPLNLASLIGSMPGIYAESTGGEVQNVYRIRGIPDEGSFAVIQEDGISPYPDNNGYFYKTEGLVRPDLMTESVETVRGGPSPIFASNAAAIVNFVTRQGGETPEGAVRTTVGDTGLYRLDGYWSGKLAQDWYLAAGGFVRRNDGYRDVDFPADEGGQFRVNLMHTLDAGKLTFSFKHLDDRNAFYMPIPLYDPRDTSRSLDHLIDRFTGTLSTSALERAEIISSDANGRPQRELRDLSDGRHMKFNHVGANLDLAFDNGWNLSNKFVINRLDMTFDALYSSNAPQDATAYANSRRAAAAAAFPGLASLRYVYTATGAAFDPASTDGLVIQGQYRAMNVRADSVADDLRMTRGFDWGGDTHDITLGLYTAYYARAYDSRYQSYLFEMRQNPRMIDLLGYDAAGNVVGGVTKDGVVIYGADRSQGKAYTSMLAPYIADTWQVTDALRLEGGVRHERYRYRAWAANRATGNLGMADTLADDAARLLTGARTPSALDVGVTNWTAGFNYDLSDKVGVYGRVSRAHRAPSEGANAGNVNIPTAEQFELGSKLNLDTLDVFATAFYTKYDPYNIGTSAVNPVTGAAESKDYRGSVTNPGIELAAVWTPNDWFRFDANVTYNRTEVSDLTEVVDNGAVAIVDVEGNMPNRQPRLYGNLSPTVFFSTGALDWETSLRYAYVGKRYADLENTTELAAYDTLAANILVRSGAWDVQLAVDNLTNTFALTEGNPRTDTISGQGTREPIYGRPIYERNTRLVVTYHF</sequence>
<dbReference type="OrthoDB" id="7386960at2"/>
<dbReference type="Gene3D" id="2.40.170.20">
    <property type="entry name" value="TonB-dependent receptor, beta-barrel domain"/>
    <property type="match status" value="1"/>
</dbReference>
<dbReference type="GO" id="GO:0015344">
    <property type="term" value="F:siderophore uptake transmembrane transporter activity"/>
    <property type="evidence" value="ECO:0007669"/>
    <property type="project" value="TreeGrafter"/>
</dbReference>
<keyword evidence="8" id="KW-0406">Ion transport</keyword>
<evidence type="ECO:0000256" key="13">
    <source>
        <dbReference type="RuleBase" id="RU003357"/>
    </source>
</evidence>
<dbReference type="Pfam" id="PF07715">
    <property type="entry name" value="Plug"/>
    <property type="match status" value="1"/>
</dbReference>
<evidence type="ECO:0000259" key="16">
    <source>
        <dbReference type="Pfam" id="PF07715"/>
    </source>
</evidence>
<keyword evidence="7" id="KW-0408">Iron</keyword>
<dbReference type="PANTHER" id="PTHR32552">
    <property type="entry name" value="FERRICHROME IRON RECEPTOR-RELATED"/>
    <property type="match status" value="1"/>
</dbReference>
<dbReference type="PROSITE" id="PS52016">
    <property type="entry name" value="TONB_DEPENDENT_REC_3"/>
    <property type="match status" value="1"/>
</dbReference>
<evidence type="ECO:0000256" key="7">
    <source>
        <dbReference type="ARBA" id="ARBA00023004"/>
    </source>
</evidence>
<keyword evidence="5 12" id="KW-0812">Transmembrane</keyword>
<comment type="caution">
    <text evidence="17">The sequence shown here is derived from an EMBL/GenBank/DDBJ whole genome shotgun (WGS) entry which is preliminary data.</text>
</comment>
<evidence type="ECO:0000256" key="4">
    <source>
        <dbReference type="ARBA" id="ARBA00022496"/>
    </source>
</evidence>
<feature type="chain" id="PRO_5020495440" evidence="14">
    <location>
        <begin position="33"/>
        <end position="854"/>
    </location>
</feature>
<evidence type="ECO:0000256" key="3">
    <source>
        <dbReference type="ARBA" id="ARBA00022452"/>
    </source>
</evidence>
<dbReference type="EMBL" id="SAWZ01000004">
    <property type="protein sequence ID" value="RXR06216.1"/>
    <property type="molecule type" value="Genomic_DNA"/>
</dbReference>
<name>A0A4Q1JVL3_9GAMM</name>
<keyword evidence="4" id="KW-0410">Iron transport</keyword>
<dbReference type="PANTHER" id="PTHR32552:SF89">
    <property type="entry name" value="CATECHOLATE SIDEROPHORE RECEPTOR FIU"/>
    <property type="match status" value="1"/>
</dbReference>
<keyword evidence="17" id="KW-0675">Receptor</keyword>
<keyword evidence="11 12" id="KW-0998">Cell outer membrane</keyword>
<evidence type="ECO:0000256" key="1">
    <source>
        <dbReference type="ARBA" id="ARBA00004571"/>
    </source>
</evidence>
<comment type="similarity">
    <text evidence="12 13">Belongs to the TonB-dependent receptor family.</text>
</comment>
<protein>
    <submittedName>
        <fullName evidence="17">TonB-dependent receptor</fullName>
    </submittedName>
</protein>
<dbReference type="InterPro" id="IPR000531">
    <property type="entry name" value="Beta-barrel_TonB"/>
</dbReference>
<feature type="domain" description="TonB-dependent receptor-like beta-barrel" evidence="15">
    <location>
        <begin position="324"/>
        <end position="811"/>
    </location>
</feature>
<keyword evidence="10 12" id="KW-0472">Membrane</keyword>
<dbReference type="InterPro" id="IPR036942">
    <property type="entry name" value="Beta-barrel_TonB_sf"/>
</dbReference>
<organism evidence="17 18">
    <name type="scientific">Pseudoxanthomonas composti</name>
    <dbReference type="NCBI Taxonomy" id="2137479"/>
    <lineage>
        <taxon>Bacteria</taxon>
        <taxon>Pseudomonadati</taxon>
        <taxon>Pseudomonadota</taxon>
        <taxon>Gammaproteobacteria</taxon>
        <taxon>Lysobacterales</taxon>
        <taxon>Lysobacteraceae</taxon>
        <taxon>Pseudoxanthomonas</taxon>
    </lineage>
</organism>
<evidence type="ECO:0000256" key="5">
    <source>
        <dbReference type="ARBA" id="ARBA00022692"/>
    </source>
</evidence>
<gene>
    <name evidence="17" type="ORF">EPA99_09935</name>
</gene>
<reference evidence="17 18" key="1">
    <citation type="submission" date="2019-01" db="EMBL/GenBank/DDBJ databases">
        <title>Pseudoxanthomonas composti sp. nov., isolated from compost.</title>
        <authorList>
            <person name="Yang G."/>
        </authorList>
    </citation>
    <scope>NUCLEOTIDE SEQUENCE [LARGE SCALE GENOMIC DNA]</scope>
    <source>
        <strain evidence="17 18">GSS15</strain>
    </source>
</reference>
<evidence type="ECO:0000256" key="2">
    <source>
        <dbReference type="ARBA" id="ARBA00022448"/>
    </source>
</evidence>
<dbReference type="GO" id="GO:0009279">
    <property type="term" value="C:cell outer membrane"/>
    <property type="evidence" value="ECO:0007669"/>
    <property type="project" value="UniProtKB-SubCell"/>
</dbReference>
<comment type="subcellular location">
    <subcellularLocation>
        <location evidence="1 12">Cell outer membrane</location>
        <topology evidence="1 12">Multi-pass membrane protein</topology>
    </subcellularLocation>
</comment>
<dbReference type="InterPro" id="IPR012910">
    <property type="entry name" value="Plug_dom"/>
</dbReference>
<evidence type="ECO:0000256" key="8">
    <source>
        <dbReference type="ARBA" id="ARBA00023065"/>
    </source>
</evidence>
<keyword evidence="3 12" id="KW-1134">Transmembrane beta strand</keyword>
<evidence type="ECO:0000256" key="11">
    <source>
        <dbReference type="ARBA" id="ARBA00023237"/>
    </source>
</evidence>
<dbReference type="SUPFAM" id="SSF56935">
    <property type="entry name" value="Porins"/>
    <property type="match status" value="1"/>
</dbReference>
<feature type="domain" description="TonB-dependent receptor plug" evidence="16">
    <location>
        <begin position="82"/>
        <end position="189"/>
    </location>
</feature>
<keyword evidence="9 13" id="KW-0798">TonB box</keyword>
<dbReference type="AlphaFoldDB" id="A0A4Q1JVL3"/>
<keyword evidence="18" id="KW-1185">Reference proteome</keyword>
<evidence type="ECO:0000256" key="6">
    <source>
        <dbReference type="ARBA" id="ARBA00022729"/>
    </source>
</evidence>
<evidence type="ECO:0000313" key="18">
    <source>
        <dbReference type="Proteomes" id="UP000289784"/>
    </source>
</evidence>
<dbReference type="InterPro" id="IPR037066">
    <property type="entry name" value="Plug_dom_sf"/>
</dbReference>
<dbReference type="Gene3D" id="2.170.130.10">
    <property type="entry name" value="TonB-dependent receptor, plug domain"/>
    <property type="match status" value="1"/>
</dbReference>
<keyword evidence="6 14" id="KW-0732">Signal</keyword>
<dbReference type="InterPro" id="IPR039426">
    <property type="entry name" value="TonB-dep_rcpt-like"/>
</dbReference>